<evidence type="ECO:0000256" key="1">
    <source>
        <dbReference type="SAM" id="MobiDB-lite"/>
    </source>
</evidence>
<evidence type="ECO:0000313" key="2">
    <source>
        <dbReference type="EMBL" id="RRT49436.1"/>
    </source>
</evidence>
<dbReference type="AlphaFoldDB" id="A0A426YCL5"/>
<evidence type="ECO:0000313" key="3">
    <source>
        <dbReference type="Proteomes" id="UP000287651"/>
    </source>
</evidence>
<feature type="region of interest" description="Disordered" evidence="1">
    <location>
        <begin position="89"/>
        <end position="113"/>
    </location>
</feature>
<dbReference type="EMBL" id="AMZH03013349">
    <property type="protein sequence ID" value="RRT49436.1"/>
    <property type="molecule type" value="Genomic_DNA"/>
</dbReference>
<accession>A0A426YCL5</accession>
<name>A0A426YCL5_ENSVE</name>
<feature type="compositionally biased region" description="Low complexity" evidence="1">
    <location>
        <begin position="96"/>
        <end position="113"/>
    </location>
</feature>
<organism evidence="2 3">
    <name type="scientific">Ensete ventricosum</name>
    <name type="common">Abyssinian banana</name>
    <name type="synonym">Musa ensete</name>
    <dbReference type="NCBI Taxonomy" id="4639"/>
    <lineage>
        <taxon>Eukaryota</taxon>
        <taxon>Viridiplantae</taxon>
        <taxon>Streptophyta</taxon>
        <taxon>Embryophyta</taxon>
        <taxon>Tracheophyta</taxon>
        <taxon>Spermatophyta</taxon>
        <taxon>Magnoliopsida</taxon>
        <taxon>Liliopsida</taxon>
        <taxon>Zingiberales</taxon>
        <taxon>Musaceae</taxon>
        <taxon>Ensete</taxon>
    </lineage>
</organism>
<gene>
    <name evidence="2" type="ORF">B296_00032662</name>
</gene>
<feature type="region of interest" description="Disordered" evidence="1">
    <location>
        <begin position="1"/>
        <end position="33"/>
    </location>
</feature>
<sequence>MSHVQKNSPWIPSSRAQPPHPRNPPSHNSIDLDLGTHHPSLILDEIKATFIQTLLCSAGSMGAGAVVPRNPHLVASLLRHLLASTRSSDLCGPGGTSRTPLLPMLPSPTSSLPSDYDNPNSFKHLSWPCGSLYSSLLPLYLSPTYSNLWLTSPVVAPPPLQLLRSTTAPPPVTAIHWL</sequence>
<comment type="caution">
    <text evidence="2">The sequence shown here is derived from an EMBL/GenBank/DDBJ whole genome shotgun (WGS) entry which is preliminary data.</text>
</comment>
<protein>
    <submittedName>
        <fullName evidence="2">Uncharacterized protein</fullName>
    </submittedName>
</protein>
<proteinExistence type="predicted"/>
<reference evidence="2 3" key="1">
    <citation type="journal article" date="2014" name="Agronomy (Basel)">
        <title>A Draft Genome Sequence for Ensete ventricosum, the Drought-Tolerant Tree Against Hunger.</title>
        <authorList>
            <person name="Harrison J."/>
            <person name="Moore K.A."/>
            <person name="Paszkiewicz K."/>
            <person name="Jones T."/>
            <person name="Grant M."/>
            <person name="Ambacheew D."/>
            <person name="Muzemil S."/>
            <person name="Studholme D.J."/>
        </authorList>
    </citation>
    <scope>NUCLEOTIDE SEQUENCE [LARGE SCALE GENOMIC DNA]</scope>
</reference>
<dbReference type="Proteomes" id="UP000287651">
    <property type="component" value="Unassembled WGS sequence"/>
</dbReference>
<feature type="compositionally biased region" description="Polar residues" evidence="1">
    <location>
        <begin position="1"/>
        <end position="16"/>
    </location>
</feature>